<dbReference type="OrthoDB" id="793810at2"/>
<dbReference type="AlphaFoldDB" id="A0A444MQV4"/>
<sequence length="178" mass="20561">MINNFRNFDQIKTNELFITRHKWFFPYYELTDGQLVYGKLSYKSHWRKYAIIETAEGSWTIKHKGWFKCAMLLNKDDDQTIGTIEPQRWKRDTLLKLDNGFEATYLYKKLFTKALTLASAAQGDILQIIQKPFGIKTPFKIQIDASPQKVNLNIPLFTLIGVNLILLRQAQAAAAVSA</sequence>
<reference evidence="1 2" key="1">
    <citation type="submission" date="2019-01" db="EMBL/GenBank/DDBJ databases">
        <title>Mucilaginibacter antarcticum sp. nov., isolated from antarctic soil.</title>
        <authorList>
            <person name="Yan Y.-Q."/>
            <person name="Du Z.-J."/>
        </authorList>
    </citation>
    <scope>NUCLEOTIDE SEQUENCE [LARGE SCALE GENOMIC DNA]</scope>
    <source>
        <strain evidence="1 2">F01003</strain>
    </source>
</reference>
<evidence type="ECO:0000313" key="2">
    <source>
        <dbReference type="Proteomes" id="UP000286701"/>
    </source>
</evidence>
<dbReference type="RefSeq" id="WP_128533441.1">
    <property type="nucleotide sequence ID" value="NZ_SBIW01000003.1"/>
</dbReference>
<keyword evidence="2" id="KW-1185">Reference proteome</keyword>
<protein>
    <submittedName>
        <fullName evidence="1">Uncharacterized protein</fullName>
    </submittedName>
</protein>
<name>A0A444MQV4_9SPHI</name>
<proteinExistence type="predicted"/>
<dbReference type="EMBL" id="SBIW01000003">
    <property type="protein sequence ID" value="RWY54006.1"/>
    <property type="molecule type" value="Genomic_DNA"/>
</dbReference>
<evidence type="ECO:0000313" key="1">
    <source>
        <dbReference type="EMBL" id="RWY54006.1"/>
    </source>
</evidence>
<organism evidence="1 2">
    <name type="scientific">Mucilaginibacter gilvus</name>
    <dbReference type="NCBI Taxonomy" id="2305909"/>
    <lineage>
        <taxon>Bacteria</taxon>
        <taxon>Pseudomonadati</taxon>
        <taxon>Bacteroidota</taxon>
        <taxon>Sphingobacteriia</taxon>
        <taxon>Sphingobacteriales</taxon>
        <taxon>Sphingobacteriaceae</taxon>
        <taxon>Mucilaginibacter</taxon>
    </lineage>
</organism>
<gene>
    <name evidence="1" type="ORF">EPL05_08085</name>
</gene>
<comment type="caution">
    <text evidence="1">The sequence shown here is derived from an EMBL/GenBank/DDBJ whole genome shotgun (WGS) entry which is preliminary data.</text>
</comment>
<dbReference type="Proteomes" id="UP000286701">
    <property type="component" value="Unassembled WGS sequence"/>
</dbReference>
<accession>A0A444MQV4</accession>